<dbReference type="PROSITE" id="PS00518">
    <property type="entry name" value="ZF_RING_1"/>
    <property type="match status" value="1"/>
</dbReference>
<comment type="caution">
    <text evidence="23">The sequence shown here is derived from an EMBL/GenBank/DDBJ whole genome shotgun (WGS) entry which is preliminary data.</text>
</comment>
<dbReference type="SMART" id="SM00184">
    <property type="entry name" value="RING"/>
    <property type="match status" value="1"/>
</dbReference>
<dbReference type="InterPro" id="IPR039577">
    <property type="entry name" value="Rad18"/>
</dbReference>
<dbReference type="GO" id="GO:0006301">
    <property type="term" value="P:DNA damage tolerance"/>
    <property type="evidence" value="ECO:0007669"/>
    <property type="project" value="InterPro"/>
</dbReference>
<dbReference type="OrthoDB" id="2438256at2759"/>
<evidence type="ECO:0000256" key="17">
    <source>
        <dbReference type="ARBA" id="ARBA00074353"/>
    </source>
</evidence>
<dbReference type="SUPFAM" id="SSF57850">
    <property type="entry name" value="RING/U-box"/>
    <property type="match status" value="1"/>
</dbReference>
<dbReference type="Pfam" id="PF13923">
    <property type="entry name" value="zf-C3HC4_2"/>
    <property type="match status" value="1"/>
</dbReference>
<comment type="pathway">
    <text evidence="3">Protein modification; protein ubiquitination.</text>
</comment>
<evidence type="ECO:0000256" key="7">
    <source>
        <dbReference type="ARBA" id="ARBA00022679"/>
    </source>
</evidence>
<feature type="compositionally biased region" description="Acidic residues" evidence="20">
    <location>
        <begin position="227"/>
        <end position="236"/>
    </location>
</feature>
<evidence type="ECO:0000256" key="1">
    <source>
        <dbReference type="ARBA" id="ARBA00000900"/>
    </source>
</evidence>
<protein>
    <recommendedName>
        <fullName evidence="6">Postreplication repair E3 ubiquitin-protein ligase RAD18</fullName>
        <ecNumber evidence="5">2.3.2.27</ecNumber>
    </recommendedName>
    <alternativeName>
        <fullName evidence="17">Postreplication repair E3 ubiquitin-protein ligase rad18</fullName>
    </alternativeName>
    <alternativeName>
        <fullName evidence="16 18">RING-type E3 ubiquitin transferase RAD18</fullName>
    </alternativeName>
</protein>
<keyword evidence="11" id="KW-0833">Ubl conjugation pathway</keyword>
<comment type="similarity">
    <text evidence="4">Belongs to the RAD18 family.</text>
</comment>
<keyword evidence="8" id="KW-0479">Metal-binding</keyword>
<feature type="compositionally biased region" description="Low complexity" evidence="20">
    <location>
        <begin position="366"/>
        <end position="394"/>
    </location>
</feature>
<dbReference type="PANTHER" id="PTHR14134:SF2">
    <property type="entry name" value="E3 UBIQUITIN-PROTEIN LIGASE RAD18"/>
    <property type="match status" value="1"/>
</dbReference>
<keyword evidence="9" id="KW-0227">DNA damage</keyword>
<keyword evidence="21" id="KW-1133">Transmembrane helix</keyword>
<feature type="transmembrane region" description="Helical" evidence="21">
    <location>
        <begin position="38"/>
        <end position="57"/>
    </location>
</feature>
<reference evidence="23" key="1">
    <citation type="submission" date="2021-06" db="EMBL/GenBank/DDBJ databases">
        <authorList>
            <person name="Kallberg Y."/>
            <person name="Tangrot J."/>
            <person name="Rosling A."/>
        </authorList>
    </citation>
    <scope>NUCLEOTIDE SEQUENCE</scope>
    <source>
        <strain evidence="23">AZ414A</strain>
    </source>
</reference>
<keyword evidence="24" id="KW-1185">Reference proteome</keyword>
<dbReference type="FunFam" id="3.30.40.10:FF:000172">
    <property type="entry name" value="E3 ubiquitin-protein ligase RAD18"/>
    <property type="match status" value="1"/>
</dbReference>
<dbReference type="EC" id="2.3.2.27" evidence="5"/>
<dbReference type="InterPro" id="IPR017907">
    <property type="entry name" value="Znf_RING_CS"/>
</dbReference>
<evidence type="ECO:0000256" key="15">
    <source>
        <dbReference type="ARBA" id="ARBA00023242"/>
    </source>
</evidence>
<evidence type="ECO:0000256" key="18">
    <source>
        <dbReference type="ARBA" id="ARBA00082369"/>
    </source>
</evidence>
<dbReference type="AlphaFoldDB" id="A0A9N8YQ35"/>
<dbReference type="InterPro" id="IPR013083">
    <property type="entry name" value="Znf_RING/FYVE/PHD"/>
</dbReference>
<dbReference type="Proteomes" id="UP000789706">
    <property type="component" value="Unassembled WGS sequence"/>
</dbReference>
<comment type="catalytic activity">
    <reaction evidence="1">
        <text>S-ubiquitinyl-[E2 ubiquitin-conjugating enzyme]-L-cysteine + [acceptor protein]-L-lysine = [E2 ubiquitin-conjugating enzyme]-L-cysteine + N(6)-ubiquitinyl-[acceptor protein]-L-lysine.</text>
        <dbReference type="EC" id="2.3.2.27"/>
    </reaction>
</comment>
<dbReference type="GO" id="GO:0097505">
    <property type="term" value="C:Rad6-Rad18 complex"/>
    <property type="evidence" value="ECO:0007669"/>
    <property type="project" value="TreeGrafter"/>
</dbReference>
<evidence type="ECO:0000313" key="24">
    <source>
        <dbReference type="Proteomes" id="UP000789706"/>
    </source>
</evidence>
<feature type="compositionally biased region" description="Polar residues" evidence="20">
    <location>
        <begin position="166"/>
        <end position="182"/>
    </location>
</feature>
<dbReference type="GO" id="GO:0061630">
    <property type="term" value="F:ubiquitin protein ligase activity"/>
    <property type="evidence" value="ECO:0007669"/>
    <property type="project" value="UniProtKB-EC"/>
</dbReference>
<evidence type="ECO:0000256" key="12">
    <source>
        <dbReference type="ARBA" id="ARBA00022833"/>
    </source>
</evidence>
<dbReference type="GO" id="GO:0006281">
    <property type="term" value="P:DNA repair"/>
    <property type="evidence" value="ECO:0007669"/>
    <property type="project" value="UniProtKB-KW"/>
</dbReference>
<feature type="domain" description="RING-type" evidence="22">
    <location>
        <begin position="307"/>
        <end position="345"/>
    </location>
</feature>
<evidence type="ECO:0000256" key="4">
    <source>
        <dbReference type="ARBA" id="ARBA00009506"/>
    </source>
</evidence>
<evidence type="ECO:0000256" key="11">
    <source>
        <dbReference type="ARBA" id="ARBA00022786"/>
    </source>
</evidence>
<accession>A0A9N8YQ35</accession>
<evidence type="ECO:0000313" key="23">
    <source>
        <dbReference type="EMBL" id="CAG8439587.1"/>
    </source>
</evidence>
<evidence type="ECO:0000256" key="20">
    <source>
        <dbReference type="SAM" id="MobiDB-lite"/>
    </source>
</evidence>
<evidence type="ECO:0000256" key="14">
    <source>
        <dbReference type="ARBA" id="ARBA00023204"/>
    </source>
</evidence>
<evidence type="ECO:0000256" key="2">
    <source>
        <dbReference type="ARBA" id="ARBA00004123"/>
    </source>
</evidence>
<feature type="region of interest" description="Disordered" evidence="20">
    <location>
        <begin position="359"/>
        <end position="449"/>
    </location>
</feature>
<dbReference type="GO" id="GO:0008270">
    <property type="term" value="F:zinc ion binding"/>
    <property type="evidence" value="ECO:0007669"/>
    <property type="project" value="UniProtKB-KW"/>
</dbReference>
<evidence type="ECO:0000256" key="6">
    <source>
        <dbReference type="ARBA" id="ARBA00015551"/>
    </source>
</evidence>
<evidence type="ECO:0000256" key="10">
    <source>
        <dbReference type="ARBA" id="ARBA00022771"/>
    </source>
</evidence>
<evidence type="ECO:0000256" key="3">
    <source>
        <dbReference type="ARBA" id="ARBA00004906"/>
    </source>
</evidence>
<dbReference type="GO" id="GO:0003697">
    <property type="term" value="F:single-stranded DNA binding"/>
    <property type="evidence" value="ECO:0007669"/>
    <property type="project" value="InterPro"/>
</dbReference>
<keyword evidence="21" id="KW-0472">Membrane</keyword>
<sequence>MAMTPTVLERVREKMKERNLSEEELLILMKAKEKMNTHMRFGAIAGLISGGIFARVFKYKPIGIIALCSGASVMGGQIGLISGGIAGIRTLQSTPNANRILELLRDVQNEVVHARFPSQQRGRAPREILEPKNNNDDDPSSSQKSYNDNERDYSTTTTGDDVMNRDINTNNNDRSQSTQTKSAWDKVREKAITEKRQQQNQRRQQQPPGSNTSDNLYSIGSRSNNSEYDEGMDGIDDGDRYSTTSNIATSFDLPRTREEYEEFDRSGKIRTNQFDSFPIETSTSYDISDPSDFPQTGLQSLDLFSRCPICKEFFNTPMISECGHTYCSLCIRRSLATDQVCPICRVNLSESQQTLLRGALEDERINSPNKKSSNKESSNNESNYESNNNKINLSSDKANIEKGEKYYVKGENEDVKADEKKIENEENDPRNDQSDNKLEKVIINQQEKEEIKEKIKVKLMQTPESTPENS</sequence>
<keyword evidence="7" id="KW-0808">Transferase</keyword>
<dbReference type="Gene3D" id="3.30.40.10">
    <property type="entry name" value="Zinc/RING finger domain, C3HC4 (zinc finger)"/>
    <property type="match status" value="1"/>
</dbReference>
<evidence type="ECO:0000256" key="5">
    <source>
        <dbReference type="ARBA" id="ARBA00012483"/>
    </source>
</evidence>
<dbReference type="GO" id="GO:0006513">
    <property type="term" value="P:protein monoubiquitination"/>
    <property type="evidence" value="ECO:0007669"/>
    <property type="project" value="InterPro"/>
</dbReference>
<keyword evidence="21" id="KW-0812">Transmembrane</keyword>
<evidence type="ECO:0000259" key="22">
    <source>
        <dbReference type="PROSITE" id="PS50089"/>
    </source>
</evidence>
<keyword evidence="14" id="KW-0234">DNA repair</keyword>
<dbReference type="EMBL" id="CAJVPK010000058">
    <property type="protein sequence ID" value="CAG8439587.1"/>
    <property type="molecule type" value="Genomic_DNA"/>
</dbReference>
<comment type="subcellular location">
    <subcellularLocation>
        <location evidence="2">Nucleus</location>
    </subcellularLocation>
</comment>
<evidence type="ECO:0000256" key="8">
    <source>
        <dbReference type="ARBA" id="ARBA00022723"/>
    </source>
</evidence>
<keyword evidence="15" id="KW-0539">Nucleus</keyword>
<feature type="compositionally biased region" description="Basic and acidic residues" evidence="20">
    <location>
        <begin position="398"/>
        <end position="449"/>
    </location>
</feature>
<keyword evidence="10 19" id="KW-0863">Zinc-finger</keyword>
<gene>
    <name evidence="23" type="ORF">DEBURN_LOCUS1326</name>
</gene>
<evidence type="ECO:0000256" key="13">
    <source>
        <dbReference type="ARBA" id="ARBA00023125"/>
    </source>
</evidence>
<evidence type="ECO:0000256" key="9">
    <source>
        <dbReference type="ARBA" id="ARBA00022763"/>
    </source>
</evidence>
<evidence type="ECO:0000256" key="16">
    <source>
        <dbReference type="ARBA" id="ARBA00031783"/>
    </source>
</evidence>
<organism evidence="23 24">
    <name type="scientific">Diversispora eburnea</name>
    <dbReference type="NCBI Taxonomy" id="1213867"/>
    <lineage>
        <taxon>Eukaryota</taxon>
        <taxon>Fungi</taxon>
        <taxon>Fungi incertae sedis</taxon>
        <taxon>Mucoromycota</taxon>
        <taxon>Glomeromycotina</taxon>
        <taxon>Glomeromycetes</taxon>
        <taxon>Diversisporales</taxon>
        <taxon>Diversisporaceae</taxon>
        <taxon>Diversispora</taxon>
    </lineage>
</organism>
<dbReference type="GO" id="GO:0005634">
    <property type="term" value="C:nucleus"/>
    <property type="evidence" value="ECO:0007669"/>
    <property type="project" value="UniProtKB-SubCell"/>
</dbReference>
<evidence type="ECO:0000256" key="19">
    <source>
        <dbReference type="PROSITE-ProRule" id="PRU00175"/>
    </source>
</evidence>
<keyword evidence="13" id="KW-0238">DNA-binding</keyword>
<keyword evidence="12" id="KW-0862">Zinc</keyword>
<dbReference type="PROSITE" id="PS50089">
    <property type="entry name" value="ZF_RING_2"/>
    <property type="match status" value="1"/>
</dbReference>
<feature type="compositionally biased region" description="Basic and acidic residues" evidence="20">
    <location>
        <begin position="124"/>
        <end position="135"/>
    </location>
</feature>
<dbReference type="PANTHER" id="PTHR14134">
    <property type="entry name" value="E3 UBIQUITIN-PROTEIN LIGASE RAD18"/>
    <property type="match status" value="1"/>
</dbReference>
<proteinExistence type="inferred from homology"/>
<feature type="compositionally biased region" description="Basic and acidic residues" evidence="20">
    <location>
        <begin position="183"/>
        <end position="197"/>
    </location>
</feature>
<feature type="compositionally biased region" description="Polar residues" evidence="20">
    <location>
        <begin position="207"/>
        <end position="226"/>
    </location>
</feature>
<name>A0A9N8YQ35_9GLOM</name>
<evidence type="ECO:0000256" key="21">
    <source>
        <dbReference type="SAM" id="Phobius"/>
    </source>
</evidence>
<feature type="region of interest" description="Disordered" evidence="20">
    <location>
        <begin position="114"/>
        <end position="241"/>
    </location>
</feature>
<dbReference type="InterPro" id="IPR001841">
    <property type="entry name" value="Znf_RING"/>
</dbReference>
<feature type="transmembrane region" description="Helical" evidence="21">
    <location>
        <begin position="64"/>
        <end position="88"/>
    </location>
</feature>